<reference evidence="3" key="1">
    <citation type="submission" date="2010-12" db="EMBL/GenBank/DDBJ databases">
        <title>The genome sequence of Filifactor alocis strain ATCC 35896.</title>
        <authorList>
            <consortium name="The Broad Institute Genome Sequencing Platform"/>
            <person name="Ward D."/>
            <person name="Earl A."/>
            <person name="Feldgarden M."/>
            <person name="Young S.K."/>
            <person name="Gargeya S."/>
            <person name="Zeng Q."/>
            <person name="Alvarado L."/>
            <person name="Berlin A."/>
            <person name="Bochicchio J."/>
            <person name="Chapman S.B."/>
            <person name="Chen Z."/>
            <person name="Freedman E."/>
            <person name="Gellesch M."/>
            <person name="Goldberg J."/>
            <person name="Griggs A."/>
            <person name="Gujja S."/>
            <person name="Heilman E."/>
            <person name="Heiman D."/>
            <person name="Howarth C."/>
            <person name="Mehta T."/>
            <person name="Neiman D."/>
            <person name="Pearson M."/>
            <person name="Roberts A."/>
            <person name="Saif S."/>
            <person name="Shea T."/>
            <person name="Shenoy N."/>
            <person name="Sisk P."/>
            <person name="Stolte C."/>
            <person name="Sykes S."/>
            <person name="White J."/>
            <person name="Yandava C."/>
            <person name="Izard J."/>
            <person name="Blanton J.M."/>
            <person name="Baranova O.V."/>
            <person name="Tanner A.C."/>
            <person name="Dewhirst F.E."/>
            <person name="Haas B."/>
            <person name="Nusbaum C."/>
            <person name="Birren B."/>
        </authorList>
    </citation>
    <scope>NUCLEOTIDE SEQUENCE [LARGE SCALE GENOMIC DNA]</scope>
    <source>
        <strain evidence="3">ATCC 35896 / D40 B5</strain>
    </source>
</reference>
<dbReference type="PATRIC" id="fig|546269.5.peg.1662"/>
<dbReference type="OrthoDB" id="8847851at2"/>
<organism evidence="2 3">
    <name type="scientific">Filifactor alocis (strain ATCC 35896 / CCUG 47790 / D40 B5)</name>
    <name type="common">Fusobacterium alocis</name>
    <dbReference type="NCBI Taxonomy" id="546269"/>
    <lineage>
        <taxon>Bacteria</taxon>
        <taxon>Bacillati</taxon>
        <taxon>Bacillota</taxon>
        <taxon>Clostridia</taxon>
        <taxon>Peptostreptococcales</taxon>
        <taxon>Filifactoraceae</taxon>
        <taxon>Filifactor</taxon>
    </lineage>
</organism>
<dbReference type="InterPro" id="IPR016024">
    <property type="entry name" value="ARM-type_fold"/>
</dbReference>
<feature type="coiled-coil region" evidence="1">
    <location>
        <begin position="5"/>
        <end position="37"/>
    </location>
</feature>
<sequence length="267" mass="30781">MTKSTDNLLQELEAEKIHRANLTKEELQKAYLDLEKENFPSGQKIKFIADLGGSQEIAYHYELICKDWEEESKLYLQNSFDQHGREGIEFLFERLDDVEGEQFRIDTAFLTAQLLSNMKHRDFYASFCNRLIPILISLADTDDVVFRQKVIIALGCVGTSEEIDFLARKMLADDDGLCRAWSATSLMQLSFHRGNAEEIRERTKMVFLQAISEEKEWYPCGIIIEAAQTIFGKRWISSSDVENEVSEKIEKAQKSAIRFLGKSENNK</sequence>
<dbReference type="Gene3D" id="1.25.10.10">
    <property type="entry name" value="Leucine-rich Repeat Variant"/>
    <property type="match status" value="1"/>
</dbReference>
<dbReference type="RefSeq" id="WP_014263110.1">
    <property type="nucleotide sequence ID" value="NC_016630.1"/>
</dbReference>
<evidence type="ECO:0008006" key="4">
    <source>
        <dbReference type="Google" id="ProtNLM"/>
    </source>
</evidence>
<name>D6GTA0_FILAD</name>
<keyword evidence="3" id="KW-1185">Reference proteome</keyword>
<dbReference type="SUPFAM" id="SSF48371">
    <property type="entry name" value="ARM repeat"/>
    <property type="match status" value="1"/>
</dbReference>
<dbReference type="EMBL" id="CP002390">
    <property type="protein sequence ID" value="EFE28085.1"/>
    <property type="molecule type" value="Genomic_DNA"/>
</dbReference>
<evidence type="ECO:0000313" key="3">
    <source>
        <dbReference type="Proteomes" id="UP000007468"/>
    </source>
</evidence>
<protein>
    <recommendedName>
        <fullName evidence="4">HEAT repeat protein</fullName>
    </recommendedName>
</protein>
<accession>D6GTA0</accession>
<dbReference type="Proteomes" id="UP000007468">
    <property type="component" value="Chromosome"/>
</dbReference>
<evidence type="ECO:0000256" key="1">
    <source>
        <dbReference type="SAM" id="Coils"/>
    </source>
</evidence>
<dbReference type="AlphaFoldDB" id="D6GTA0"/>
<dbReference type="eggNOG" id="ENOG502Z93U">
    <property type="taxonomic scope" value="Bacteria"/>
</dbReference>
<dbReference type="KEGG" id="faa:HMPREF0389_01338"/>
<dbReference type="InterPro" id="IPR011989">
    <property type="entry name" value="ARM-like"/>
</dbReference>
<evidence type="ECO:0000313" key="2">
    <source>
        <dbReference type="EMBL" id="EFE28085.1"/>
    </source>
</evidence>
<proteinExistence type="predicted"/>
<gene>
    <name evidence="2" type="ordered locus">HMPREF0389_01338</name>
</gene>
<keyword evidence="1" id="KW-0175">Coiled coil</keyword>
<dbReference type="Pfam" id="PF13646">
    <property type="entry name" value="HEAT_2"/>
    <property type="match status" value="1"/>
</dbReference>